<dbReference type="GO" id="GO:0030145">
    <property type="term" value="F:manganese ion binding"/>
    <property type="evidence" value="ECO:0007669"/>
    <property type="project" value="InterPro"/>
</dbReference>
<keyword evidence="9" id="KW-1185">Reference proteome</keyword>
<comment type="subcellular location">
    <subcellularLocation>
        <location evidence="1">Secreted</location>
    </subcellularLocation>
</comment>
<accession>A0A6A6HRY5</accession>
<dbReference type="InterPro" id="IPR006045">
    <property type="entry name" value="Cupin_1"/>
</dbReference>
<dbReference type="InterPro" id="IPR014710">
    <property type="entry name" value="RmlC-like_jellyroll"/>
</dbReference>
<organism evidence="8 9">
    <name type="scientific">Trematosphaeria pertusa</name>
    <dbReference type="NCBI Taxonomy" id="390896"/>
    <lineage>
        <taxon>Eukaryota</taxon>
        <taxon>Fungi</taxon>
        <taxon>Dikarya</taxon>
        <taxon>Ascomycota</taxon>
        <taxon>Pezizomycotina</taxon>
        <taxon>Dothideomycetes</taxon>
        <taxon>Pleosporomycetidae</taxon>
        <taxon>Pleosporales</taxon>
        <taxon>Massarineae</taxon>
        <taxon>Trematosphaeriaceae</taxon>
        <taxon>Trematosphaeria</taxon>
    </lineage>
</organism>
<dbReference type="InterPro" id="IPR011051">
    <property type="entry name" value="RmlC_Cupin_sf"/>
</dbReference>
<gene>
    <name evidence="8" type="ORF">BU26DRAFT_556632</name>
</gene>
<feature type="chain" id="PRO_5025390600" evidence="6">
    <location>
        <begin position="20"/>
        <end position="224"/>
    </location>
</feature>
<dbReference type="GO" id="GO:0005576">
    <property type="term" value="C:extracellular region"/>
    <property type="evidence" value="ECO:0007669"/>
    <property type="project" value="UniProtKB-SubCell"/>
</dbReference>
<dbReference type="Proteomes" id="UP000800094">
    <property type="component" value="Unassembled WGS sequence"/>
</dbReference>
<sequence>MHIKTLLPALAILAPLAHAVDKTSNPDLNGRLLLASTNLDRHALLNTDEAWIHDFNTQKPTDAFKPGSVKNANAATFPALTGIGMTLAQLNLGPCAMLPPHLHPRATNVVIAITGNTTTYMYNENGVRPVITELSPGLMTIFPKGSLHTMQNNGCDNAYLVSALDSDDTGTLNILNGLWSFAPDMVRAALGDANLDVQDVGKRIPEVGTGSSLGSEECKKRCGL</sequence>
<comment type="similarity">
    <text evidence="2">Belongs to the germin family.</text>
</comment>
<dbReference type="Gene3D" id="2.60.120.10">
    <property type="entry name" value="Jelly Rolls"/>
    <property type="match status" value="1"/>
</dbReference>
<evidence type="ECO:0000256" key="1">
    <source>
        <dbReference type="ARBA" id="ARBA00004613"/>
    </source>
</evidence>
<evidence type="ECO:0000313" key="9">
    <source>
        <dbReference type="Proteomes" id="UP000800094"/>
    </source>
</evidence>
<dbReference type="GeneID" id="54585724"/>
<dbReference type="PRINTS" id="PR00325">
    <property type="entry name" value="GERMIN"/>
</dbReference>
<dbReference type="RefSeq" id="XP_033675870.1">
    <property type="nucleotide sequence ID" value="XM_033832394.1"/>
</dbReference>
<name>A0A6A6HRY5_9PLEO</name>
<evidence type="ECO:0000313" key="8">
    <source>
        <dbReference type="EMBL" id="KAF2240866.1"/>
    </source>
</evidence>
<dbReference type="SMART" id="SM00835">
    <property type="entry name" value="Cupin_1"/>
    <property type="match status" value="1"/>
</dbReference>
<dbReference type="AlphaFoldDB" id="A0A6A6HRY5"/>
<dbReference type="CDD" id="cd02241">
    <property type="entry name" value="cupin_OxOx"/>
    <property type="match status" value="1"/>
</dbReference>
<proteinExistence type="inferred from homology"/>
<dbReference type="PANTHER" id="PTHR31238">
    <property type="entry name" value="GERMIN-LIKE PROTEIN SUBFAMILY 3 MEMBER 3"/>
    <property type="match status" value="1"/>
</dbReference>
<dbReference type="OrthoDB" id="1921208at2759"/>
<evidence type="ECO:0000256" key="4">
    <source>
        <dbReference type="ARBA" id="ARBA00022723"/>
    </source>
</evidence>
<evidence type="ECO:0000256" key="3">
    <source>
        <dbReference type="ARBA" id="ARBA00022525"/>
    </source>
</evidence>
<keyword evidence="6" id="KW-0732">Signal</keyword>
<dbReference type="EMBL" id="ML987215">
    <property type="protein sequence ID" value="KAF2240866.1"/>
    <property type="molecule type" value="Genomic_DNA"/>
</dbReference>
<evidence type="ECO:0000256" key="6">
    <source>
        <dbReference type="SAM" id="SignalP"/>
    </source>
</evidence>
<feature type="signal peptide" evidence="6">
    <location>
        <begin position="1"/>
        <end position="19"/>
    </location>
</feature>
<protein>
    <submittedName>
        <fullName evidence="8">RmlC-like cupin</fullName>
    </submittedName>
</protein>
<keyword evidence="3" id="KW-0964">Secreted</keyword>
<evidence type="ECO:0000256" key="2">
    <source>
        <dbReference type="ARBA" id="ARBA00007456"/>
    </source>
</evidence>
<dbReference type="InterPro" id="IPR001929">
    <property type="entry name" value="Germin"/>
</dbReference>
<dbReference type="Pfam" id="PF00190">
    <property type="entry name" value="Cupin_1"/>
    <property type="match status" value="1"/>
</dbReference>
<dbReference type="SUPFAM" id="SSF51182">
    <property type="entry name" value="RmlC-like cupins"/>
    <property type="match status" value="1"/>
</dbReference>
<evidence type="ECO:0000259" key="7">
    <source>
        <dbReference type="SMART" id="SM00835"/>
    </source>
</evidence>
<keyword evidence="4" id="KW-0479">Metal-binding</keyword>
<reference evidence="8" key="1">
    <citation type="journal article" date="2020" name="Stud. Mycol.">
        <title>101 Dothideomycetes genomes: a test case for predicting lifestyles and emergence of pathogens.</title>
        <authorList>
            <person name="Haridas S."/>
            <person name="Albert R."/>
            <person name="Binder M."/>
            <person name="Bloem J."/>
            <person name="Labutti K."/>
            <person name="Salamov A."/>
            <person name="Andreopoulos B."/>
            <person name="Baker S."/>
            <person name="Barry K."/>
            <person name="Bills G."/>
            <person name="Bluhm B."/>
            <person name="Cannon C."/>
            <person name="Castanera R."/>
            <person name="Culley D."/>
            <person name="Daum C."/>
            <person name="Ezra D."/>
            <person name="Gonzalez J."/>
            <person name="Henrissat B."/>
            <person name="Kuo A."/>
            <person name="Liang C."/>
            <person name="Lipzen A."/>
            <person name="Lutzoni F."/>
            <person name="Magnuson J."/>
            <person name="Mondo S."/>
            <person name="Nolan M."/>
            <person name="Ohm R."/>
            <person name="Pangilinan J."/>
            <person name="Park H.-J."/>
            <person name="Ramirez L."/>
            <person name="Alfaro M."/>
            <person name="Sun H."/>
            <person name="Tritt A."/>
            <person name="Yoshinaga Y."/>
            <person name="Zwiers L.-H."/>
            <person name="Turgeon B."/>
            <person name="Goodwin S."/>
            <person name="Spatafora J."/>
            <person name="Crous P."/>
            <person name="Grigoriev I."/>
        </authorList>
    </citation>
    <scope>NUCLEOTIDE SEQUENCE</scope>
    <source>
        <strain evidence="8">CBS 122368</strain>
    </source>
</reference>
<evidence type="ECO:0000256" key="5">
    <source>
        <dbReference type="ARBA" id="ARBA00023211"/>
    </source>
</evidence>
<feature type="domain" description="Cupin type-1" evidence="7">
    <location>
        <begin position="53"/>
        <end position="201"/>
    </location>
</feature>
<keyword evidence="5" id="KW-0464">Manganese</keyword>